<dbReference type="InterPro" id="IPR034466">
    <property type="entry name" value="Methyltransferase_Class_B"/>
</dbReference>
<feature type="domain" description="Radical SAM core" evidence="6">
    <location>
        <begin position="177"/>
        <end position="411"/>
    </location>
</feature>
<dbReference type="Proteomes" id="UP001225378">
    <property type="component" value="Chromosome"/>
</dbReference>
<dbReference type="AlphaFoldDB" id="A0AAU7NQ74"/>
<proteinExistence type="predicted"/>
<dbReference type="InterPro" id="IPR023404">
    <property type="entry name" value="rSAM_horseshoe"/>
</dbReference>
<dbReference type="KEGG" id="mech:Q9L42_012210"/>
<sequence>MTEPIAVKAVLIYPRFDTSDTFWSYARSLGLYASGNRFGLPKRLLPPLGLLGLYRHLKPYYREIELIDRNVDPRPLAEQIGDADHVYMGGMSAQQHSLYRDAEQVRQSGKTLIVGGTAVTPDSPLLDVADHLIENEAEMVIDDLLQGLSDGSARHYYRGAVTPADRFFQPDFSAIDLQDYAHMALQISRGCPESCEFCDIPSRFGKNYRVTPWRQTAAAFRQLTELGWSGPVFIVDDNFIGNPRKALEALRHLYHIGEDLGIHHPKYTEMTLRFADDSTVMQELRHWFRRCNFSQSFYGVETPNKAALRETDKQQNLRGDKGLVEKLAYISEQTGSGVMMGMIYGFDHDSDDTVEPFIDFVNATHAPIVMAGLLNALPRTALMERLKKEGRFIQHSSGNNSDGVINFIPLNFSIEQAERNYLKILQAIYHPDAYFKRVMRHLQRVDPLLKGDFRDRREQLSAVIKILSRQNALNYWRYLFQALKIAGRRFPAGSAAYTALTAEYFALCAQYTHFIGQTRALQRQIEHRRYQGWQRCSWRQVLAAEIEAVELLQAHPDTPLLDTIRLDLALDHCLTGTRLQLMEYYCEPLIWQAFADGADAMPSDRQFVALQIEAFAAVYRQRTAIAGGIAWEEIERHLQATLAQNHDFVLQMRRRFRKFLALKALSDEC</sequence>
<evidence type="ECO:0000313" key="8">
    <source>
        <dbReference type="Proteomes" id="UP001225378"/>
    </source>
</evidence>
<name>A0AAU7NQ74_9GAMM</name>
<dbReference type="Pfam" id="PF13282">
    <property type="entry name" value="DUF4070"/>
    <property type="match status" value="1"/>
</dbReference>
<organism evidence="7 8">
    <name type="scientific">Methylomarinum roseum</name>
    <dbReference type="NCBI Taxonomy" id="3067653"/>
    <lineage>
        <taxon>Bacteria</taxon>
        <taxon>Pseudomonadati</taxon>
        <taxon>Pseudomonadota</taxon>
        <taxon>Gammaproteobacteria</taxon>
        <taxon>Methylococcales</taxon>
        <taxon>Methylococcaceae</taxon>
        <taxon>Methylomarinum</taxon>
    </lineage>
</organism>
<dbReference type="GO" id="GO:0051539">
    <property type="term" value="F:4 iron, 4 sulfur cluster binding"/>
    <property type="evidence" value="ECO:0007669"/>
    <property type="project" value="UniProtKB-KW"/>
</dbReference>
<reference evidence="7 8" key="1">
    <citation type="journal article" date="2024" name="Microbiology">
        <title>Methylomarinum rosea sp. nov., a novel halophilic methanotrophic bacterium from the hypersaline Lake Elton.</title>
        <authorList>
            <person name="Suleimanov R.Z."/>
            <person name="Oshkin I.Y."/>
            <person name="Danilova O.V."/>
            <person name="Suzina N.E."/>
            <person name="Dedysh S.N."/>
        </authorList>
    </citation>
    <scope>NUCLEOTIDE SEQUENCE [LARGE SCALE GENOMIC DNA]</scope>
    <source>
        <strain evidence="7 8">Ch1-1</strain>
    </source>
</reference>
<dbReference type="GO" id="GO:0046872">
    <property type="term" value="F:metal ion binding"/>
    <property type="evidence" value="ECO:0007669"/>
    <property type="project" value="UniProtKB-KW"/>
</dbReference>
<dbReference type="SFLD" id="SFLDG01082">
    <property type="entry name" value="B12-binding_domain_containing"/>
    <property type="match status" value="1"/>
</dbReference>
<dbReference type="InterPro" id="IPR025274">
    <property type="entry name" value="DUF4070"/>
</dbReference>
<dbReference type="PANTHER" id="PTHR43409:SF3">
    <property type="entry name" value="HYPOTHETICAL METHYLTRANSFERASE"/>
    <property type="match status" value="1"/>
</dbReference>
<keyword evidence="4" id="KW-0408">Iron</keyword>
<dbReference type="EMBL" id="CP157743">
    <property type="protein sequence ID" value="XBS19129.1"/>
    <property type="molecule type" value="Genomic_DNA"/>
</dbReference>
<evidence type="ECO:0000256" key="4">
    <source>
        <dbReference type="ARBA" id="ARBA00023004"/>
    </source>
</evidence>
<evidence type="ECO:0000256" key="3">
    <source>
        <dbReference type="ARBA" id="ARBA00022723"/>
    </source>
</evidence>
<dbReference type="GO" id="GO:0005829">
    <property type="term" value="C:cytosol"/>
    <property type="evidence" value="ECO:0007669"/>
    <property type="project" value="TreeGrafter"/>
</dbReference>
<dbReference type="PANTHER" id="PTHR43409">
    <property type="entry name" value="ANAEROBIC MAGNESIUM-PROTOPORPHYRIN IX MONOMETHYL ESTER CYCLASE-RELATED"/>
    <property type="match status" value="1"/>
</dbReference>
<keyword evidence="5" id="KW-0411">Iron-sulfur</keyword>
<keyword evidence="2" id="KW-0949">S-adenosyl-L-methionine</keyword>
<dbReference type="GO" id="GO:0003824">
    <property type="term" value="F:catalytic activity"/>
    <property type="evidence" value="ECO:0007669"/>
    <property type="project" value="InterPro"/>
</dbReference>
<dbReference type="SMART" id="SM00729">
    <property type="entry name" value="Elp3"/>
    <property type="match status" value="1"/>
</dbReference>
<dbReference type="InterPro" id="IPR058240">
    <property type="entry name" value="rSAM_sf"/>
</dbReference>
<dbReference type="InterPro" id="IPR006638">
    <property type="entry name" value="Elp3/MiaA/NifB-like_rSAM"/>
</dbReference>
<dbReference type="SFLD" id="SFLDS00029">
    <property type="entry name" value="Radical_SAM"/>
    <property type="match status" value="1"/>
</dbReference>
<dbReference type="RefSeq" id="WP_349431136.1">
    <property type="nucleotide sequence ID" value="NZ_CP157743.1"/>
</dbReference>
<dbReference type="InterPro" id="IPR051198">
    <property type="entry name" value="BchE-like"/>
</dbReference>
<evidence type="ECO:0000256" key="1">
    <source>
        <dbReference type="ARBA" id="ARBA00001966"/>
    </source>
</evidence>
<keyword evidence="8" id="KW-1185">Reference proteome</keyword>
<evidence type="ECO:0000256" key="5">
    <source>
        <dbReference type="ARBA" id="ARBA00023014"/>
    </source>
</evidence>
<accession>A0AAU7NQ74</accession>
<dbReference type="InterPro" id="IPR007197">
    <property type="entry name" value="rSAM"/>
</dbReference>
<evidence type="ECO:0000313" key="7">
    <source>
        <dbReference type="EMBL" id="XBS19129.1"/>
    </source>
</evidence>
<dbReference type="Gene3D" id="3.80.30.20">
    <property type="entry name" value="tm_1862 like domain"/>
    <property type="match status" value="1"/>
</dbReference>
<protein>
    <submittedName>
        <fullName evidence="7">DUF4070 domain-containing protein</fullName>
    </submittedName>
</protein>
<dbReference type="PROSITE" id="PS51918">
    <property type="entry name" value="RADICAL_SAM"/>
    <property type="match status" value="1"/>
</dbReference>
<keyword evidence="3" id="KW-0479">Metal-binding</keyword>
<evidence type="ECO:0000256" key="2">
    <source>
        <dbReference type="ARBA" id="ARBA00022691"/>
    </source>
</evidence>
<evidence type="ECO:0000259" key="6">
    <source>
        <dbReference type="PROSITE" id="PS51918"/>
    </source>
</evidence>
<gene>
    <name evidence="7" type="ORF">Q9L42_012210</name>
</gene>
<comment type="cofactor">
    <cofactor evidence="1">
        <name>[4Fe-4S] cluster</name>
        <dbReference type="ChEBI" id="CHEBI:49883"/>
    </cofactor>
</comment>
<dbReference type="SUPFAM" id="SSF102114">
    <property type="entry name" value="Radical SAM enzymes"/>
    <property type="match status" value="1"/>
</dbReference>
<dbReference type="SFLD" id="SFLDG01123">
    <property type="entry name" value="methyltransferase_(Class_B)"/>
    <property type="match status" value="1"/>
</dbReference>